<sequence length="803" mass="89638">MSIQELQTSRLDINNNYEIDVTLKQLDDIVLKIVVYDKSLPADLSNYTARLKAFKSDQIPLIQNTQIYINNNEVTIMGDPQLGTTSGIVKAELQFINKTTFEKKSSFYININVVASVLETDRGISVATCTLLKEIDNKLDQIENIGNILEDAIEVNNELKDTTIPAANVAKNGLESSIDNANTAKLDLDQSKTNADNSKIALDESMEAANDSKSALDLSKTNADTSKSELEAVVQEANQFVLDHPDASNLIETVAEHSTQLSKKAYYPILNSEYNVDICLVKNIIYRYGDVRRYGAKADGTTLDDAAFENALLYAKQSKCPIYLPSGAMALASNHNIDFPVKIIGEASTSWHGKTSYPINTRTYGTMILDLSDDTDTNFLLTFSYGNDNYRNAGGFELRNLLFCHGSDTNTKSCLYFNATGWELKIDNVTLDNFKGNAIVLAGVYDSYISKFTVVRCGYIDGKYAIVVNQGTTDSSNAVHFTDFHFEFNKYIMNIQGQRHFTFTSGKIEHGYSGTDLTDNPIKFTNTWGECFWSNVFFIPNNFDQFEANSVNAETFPYFICITPSNSQENRKTMAFSNCTFTTGSGGTKYIKNIANTGDRPYCNILFSNCLFNSISGCQPSVFLSQAEFTNCIIYVSNKYDTTYFQQFASYGKGMYLENSKMDNIFFDVMESGQVITTPIICLNTGVSLDNISYRAYQFNKWFSAYNSMANTQRGVKCSRIVGWKHLTASDTNIDFSLVTYNYNNFYIDVSGVSITLSNFMCGEIFYFYATSAFTLAGNAIPIGKTVRVTTNYALGYNIEILP</sequence>
<dbReference type="EMBL" id="WSRQ01000001">
    <property type="protein sequence ID" value="MVX62232.1"/>
    <property type="molecule type" value="Genomic_DNA"/>
</dbReference>
<dbReference type="SUPFAM" id="SSF51126">
    <property type="entry name" value="Pectin lyase-like"/>
    <property type="match status" value="1"/>
</dbReference>
<dbReference type="Gene3D" id="2.160.20.10">
    <property type="entry name" value="Single-stranded right-handed beta-helix, Pectin lyase-like"/>
    <property type="match status" value="1"/>
</dbReference>
<evidence type="ECO:0000313" key="1">
    <source>
        <dbReference type="EMBL" id="MVX62232.1"/>
    </source>
</evidence>
<evidence type="ECO:0000313" key="2">
    <source>
        <dbReference type="Proteomes" id="UP000656077"/>
    </source>
</evidence>
<evidence type="ECO:0008006" key="3">
    <source>
        <dbReference type="Google" id="ProtNLM"/>
    </source>
</evidence>
<dbReference type="InterPro" id="IPR012334">
    <property type="entry name" value="Pectin_lyas_fold"/>
</dbReference>
<reference evidence="1" key="1">
    <citation type="submission" date="2019-12" db="EMBL/GenBank/DDBJ databases">
        <title>Microbes associate with the intestines of laboratory mice.</title>
        <authorList>
            <person name="Navarre W."/>
            <person name="Wong E."/>
        </authorList>
    </citation>
    <scope>NUCLEOTIDE SEQUENCE</scope>
    <source>
        <strain evidence="1">NM79_F5</strain>
    </source>
</reference>
<dbReference type="RefSeq" id="WP_160357678.1">
    <property type="nucleotide sequence ID" value="NZ_WSRQ01000001.1"/>
</dbReference>
<protein>
    <recommendedName>
        <fullName evidence="3">Pectate lyase superfamily protein</fullName>
    </recommendedName>
</protein>
<accession>A0A964RID8</accession>
<dbReference type="AlphaFoldDB" id="A0A964RID8"/>
<organism evidence="1 2">
    <name type="scientific">Clostridium chromiireducens</name>
    <dbReference type="NCBI Taxonomy" id="225345"/>
    <lineage>
        <taxon>Bacteria</taxon>
        <taxon>Bacillati</taxon>
        <taxon>Bacillota</taxon>
        <taxon>Clostridia</taxon>
        <taxon>Eubacteriales</taxon>
        <taxon>Clostridiaceae</taxon>
        <taxon>Clostridium</taxon>
    </lineage>
</organism>
<name>A0A964RID8_9CLOT</name>
<dbReference type="InterPro" id="IPR011050">
    <property type="entry name" value="Pectin_lyase_fold/virulence"/>
</dbReference>
<gene>
    <name evidence="1" type="ORF">GKZ28_00770</name>
</gene>
<proteinExistence type="predicted"/>
<comment type="caution">
    <text evidence="1">The sequence shown here is derived from an EMBL/GenBank/DDBJ whole genome shotgun (WGS) entry which is preliminary data.</text>
</comment>
<dbReference type="Proteomes" id="UP000656077">
    <property type="component" value="Unassembled WGS sequence"/>
</dbReference>